<comment type="caution">
    <text evidence="2">The sequence shown here is derived from an EMBL/GenBank/DDBJ whole genome shotgun (WGS) entry which is preliminary data.</text>
</comment>
<dbReference type="Proteomes" id="UP001597097">
    <property type="component" value="Unassembled WGS sequence"/>
</dbReference>
<protein>
    <submittedName>
        <fullName evidence="2">NYN domain-containing protein</fullName>
    </submittedName>
</protein>
<keyword evidence="3" id="KW-1185">Reference proteome</keyword>
<dbReference type="EMBL" id="JBHUCM010000019">
    <property type="protein sequence ID" value="MFD1540670.1"/>
    <property type="molecule type" value="Genomic_DNA"/>
</dbReference>
<proteinExistence type="predicted"/>
<evidence type="ECO:0000313" key="3">
    <source>
        <dbReference type="Proteomes" id="UP001597097"/>
    </source>
</evidence>
<reference evidence="3" key="1">
    <citation type="journal article" date="2019" name="Int. J. Syst. Evol. Microbiol.">
        <title>The Global Catalogue of Microorganisms (GCM) 10K type strain sequencing project: providing services to taxonomists for standard genome sequencing and annotation.</title>
        <authorList>
            <consortium name="The Broad Institute Genomics Platform"/>
            <consortium name="The Broad Institute Genome Sequencing Center for Infectious Disease"/>
            <person name="Wu L."/>
            <person name="Ma J."/>
        </authorList>
    </citation>
    <scope>NUCLEOTIDE SEQUENCE [LARGE SCALE GENOMIC DNA]</scope>
    <source>
        <strain evidence="3">CGMCC 1.15399</strain>
    </source>
</reference>
<gene>
    <name evidence="2" type="ORF">ACFSJ0_26685</name>
</gene>
<dbReference type="InterPro" id="IPR021139">
    <property type="entry name" value="NYN"/>
</dbReference>
<sequence>MDVVAYVDGFNLYHGLKSKYGRAYLWLDLVELIRRIRRHDTVIKVRYFTAIVKGEPDAALRQETYLSALAANSPEVEIIRGHFKKKTARCRDCGARWTCECDPPQTFHTFEEKLTDVALAVAMTMDAASGYGDMSVLVSTDTDFRPAVEASLQLAPARPILIACPPGRVGPKHDFSGQVIAFAIPEEHLEASLLPDEVTGPDRRTYKRPDKWSG</sequence>
<evidence type="ECO:0000259" key="1">
    <source>
        <dbReference type="Pfam" id="PF01936"/>
    </source>
</evidence>
<accession>A0ABW4GDE4</accession>
<organism evidence="2 3">
    <name type="scientific">Nonomuraea guangzhouensis</name>
    <dbReference type="NCBI Taxonomy" id="1291555"/>
    <lineage>
        <taxon>Bacteria</taxon>
        <taxon>Bacillati</taxon>
        <taxon>Actinomycetota</taxon>
        <taxon>Actinomycetes</taxon>
        <taxon>Streptosporangiales</taxon>
        <taxon>Streptosporangiaceae</taxon>
        <taxon>Nonomuraea</taxon>
    </lineage>
</organism>
<evidence type="ECO:0000313" key="2">
    <source>
        <dbReference type="EMBL" id="MFD1540670.1"/>
    </source>
</evidence>
<dbReference type="RefSeq" id="WP_219527099.1">
    <property type="nucleotide sequence ID" value="NZ_JAHKRM010000001.1"/>
</dbReference>
<name>A0ABW4GDE4_9ACTN</name>
<feature type="domain" description="NYN" evidence="1">
    <location>
        <begin position="6"/>
        <end position="150"/>
    </location>
</feature>
<dbReference type="CDD" id="cd18722">
    <property type="entry name" value="PIN_NicB-like"/>
    <property type="match status" value="1"/>
</dbReference>
<dbReference type="Pfam" id="PF01936">
    <property type="entry name" value="NYN"/>
    <property type="match status" value="1"/>
</dbReference>